<reference evidence="1 2" key="2">
    <citation type="submission" date="2018-11" db="EMBL/GenBank/DDBJ databases">
        <authorList>
            <consortium name="Pathogen Informatics"/>
        </authorList>
    </citation>
    <scope>NUCLEOTIDE SEQUENCE [LARGE SCALE GENOMIC DNA]</scope>
</reference>
<protein>
    <submittedName>
        <fullName evidence="3">Secreted protein</fullName>
    </submittedName>
</protein>
<evidence type="ECO:0000313" key="3">
    <source>
        <dbReference type="WBParaSite" id="SBAD_0000205501-mRNA-1"/>
    </source>
</evidence>
<dbReference type="Proteomes" id="UP000270296">
    <property type="component" value="Unassembled WGS sequence"/>
</dbReference>
<proteinExistence type="predicted"/>
<dbReference type="EMBL" id="UZAM01007023">
    <property type="protein sequence ID" value="VDO96029.1"/>
    <property type="molecule type" value="Genomic_DNA"/>
</dbReference>
<evidence type="ECO:0000313" key="2">
    <source>
        <dbReference type="Proteomes" id="UP000270296"/>
    </source>
</evidence>
<dbReference type="WBParaSite" id="SBAD_0000205501-mRNA-1">
    <property type="protein sequence ID" value="SBAD_0000205501-mRNA-1"/>
    <property type="gene ID" value="SBAD_0000205501"/>
</dbReference>
<gene>
    <name evidence="1" type="ORF">SBAD_LOCUS1959</name>
</gene>
<keyword evidence="2" id="KW-1185">Reference proteome</keyword>
<reference evidence="3" key="1">
    <citation type="submission" date="2016-06" db="UniProtKB">
        <authorList>
            <consortium name="WormBaseParasite"/>
        </authorList>
    </citation>
    <scope>IDENTIFICATION</scope>
</reference>
<organism evidence="3">
    <name type="scientific">Soboliphyme baturini</name>
    <dbReference type="NCBI Taxonomy" id="241478"/>
    <lineage>
        <taxon>Eukaryota</taxon>
        <taxon>Metazoa</taxon>
        <taxon>Ecdysozoa</taxon>
        <taxon>Nematoda</taxon>
        <taxon>Enoplea</taxon>
        <taxon>Dorylaimia</taxon>
        <taxon>Dioctophymatida</taxon>
        <taxon>Dioctophymatoidea</taxon>
        <taxon>Soboliphymatidae</taxon>
        <taxon>Soboliphyme</taxon>
    </lineage>
</organism>
<name>A0A183IEB5_9BILA</name>
<dbReference type="AlphaFoldDB" id="A0A183IEB5"/>
<evidence type="ECO:0000313" key="1">
    <source>
        <dbReference type="EMBL" id="VDO96029.1"/>
    </source>
</evidence>
<sequence length="97" mass="10870">MRSSHKMQLICRPARDSALSSRITAKMEVVLVAVELLAHFLCTTVQLETSFRGHKAFCHDNGPDTAPTARRFQSLSKKSGTKKRHALIITFAPEYNL</sequence>
<accession>A0A183IEB5</accession>